<evidence type="ECO:0000313" key="1">
    <source>
        <dbReference type="EMBL" id="CAD9476190.1"/>
    </source>
</evidence>
<protein>
    <submittedName>
        <fullName evidence="1">Uncharacterized protein</fullName>
    </submittedName>
</protein>
<proteinExistence type="predicted"/>
<accession>A0A7S2MCY3</accession>
<gene>
    <name evidence="1" type="ORF">AAND1436_LOCUS32170</name>
</gene>
<reference evidence="1" key="1">
    <citation type="submission" date="2021-01" db="EMBL/GenBank/DDBJ databases">
        <authorList>
            <person name="Corre E."/>
            <person name="Pelletier E."/>
            <person name="Niang G."/>
            <person name="Scheremetjew M."/>
            <person name="Finn R."/>
            <person name="Kale V."/>
            <person name="Holt S."/>
            <person name="Cochrane G."/>
            <person name="Meng A."/>
            <person name="Brown T."/>
            <person name="Cohen L."/>
        </authorList>
    </citation>
    <scope>NUCLEOTIDE SEQUENCE</scope>
    <source>
        <strain evidence="1">CCMP2222</strain>
    </source>
</reference>
<name>A0A7S2MCY3_9DINO</name>
<dbReference type="AlphaFoldDB" id="A0A7S2MCY3"/>
<dbReference type="EMBL" id="HBGQ01066699">
    <property type="protein sequence ID" value="CAD9476190.1"/>
    <property type="molecule type" value="Transcribed_RNA"/>
</dbReference>
<sequence length="228" mass="24472">MGPHRAEANGAAYGGAATPRSWWSEDANLQEQIRSAQLQAGRSCVAAPDATTVAPKSFLGNWTDSYGNSVTVRATNPLGLQLVATLSRPPRPDIHLKFRPVETGAGWLCGEATLDATLGPAGSEPTELFWCFPTGDVSVWVRVEEPSGTSTTASDDSPRTFDSLAPLPWNRKASENFDDLQEPWHSTLQAEPYVCVACVPQTVWVAQTVLVPQGMSMVPASPTHNNVN</sequence>
<organism evidence="1">
    <name type="scientific">Alexandrium andersonii</name>
    <dbReference type="NCBI Taxonomy" id="327968"/>
    <lineage>
        <taxon>Eukaryota</taxon>
        <taxon>Sar</taxon>
        <taxon>Alveolata</taxon>
        <taxon>Dinophyceae</taxon>
        <taxon>Gonyaulacales</taxon>
        <taxon>Pyrocystaceae</taxon>
        <taxon>Alexandrium</taxon>
    </lineage>
</organism>